<dbReference type="Pfam" id="PF01381">
    <property type="entry name" value="HTH_3"/>
    <property type="match status" value="1"/>
</dbReference>
<dbReference type="SMART" id="SM00530">
    <property type="entry name" value="HTH_XRE"/>
    <property type="match status" value="1"/>
</dbReference>
<comment type="caution">
    <text evidence="3">The sequence shown here is derived from an EMBL/GenBank/DDBJ whole genome shotgun (WGS) entry which is preliminary data.</text>
</comment>
<proteinExistence type="predicted"/>
<dbReference type="Gene3D" id="1.10.260.40">
    <property type="entry name" value="lambda repressor-like DNA-binding domains"/>
    <property type="match status" value="1"/>
</dbReference>
<dbReference type="InterPro" id="IPR010982">
    <property type="entry name" value="Lambda_DNA-bd_dom_sf"/>
</dbReference>
<feature type="domain" description="HTH cro/C1-type" evidence="2">
    <location>
        <begin position="22"/>
        <end position="77"/>
    </location>
</feature>
<evidence type="ECO:0000313" key="4">
    <source>
        <dbReference type="Proteomes" id="UP000187158"/>
    </source>
</evidence>
<name>A0ABX3GSY2_9BACL</name>
<protein>
    <recommendedName>
        <fullName evidence="2">HTH cro/C1-type domain-containing protein</fullName>
    </recommendedName>
</protein>
<dbReference type="PANTHER" id="PTHR46797">
    <property type="entry name" value="HTH-TYPE TRANSCRIPTIONAL REGULATOR"/>
    <property type="match status" value="1"/>
</dbReference>
<dbReference type="SUPFAM" id="SSF47413">
    <property type="entry name" value="lambda repressor-like DNA-binding domains"/>
    <property type="match status" value="1"/>
</dbReference>
<evidence type="ECO:0000256" key="1">
    <source>
        <dbReference type="ARBA" id="ARBA00023125"/>
    </source>
</evidence>
<keyword evidence="1" id="KW-0238">DNA-binding</keyword>
<evidence type="ECO:0000313" key="3">
    <source>
        <dbReference type="EMBL" id="OMD35126.1"/>
    </source>
</evidence>
<reference evidence="3 4" key="1">
    <citation type="submission" date="2016-11" db="EMBL/GenBank/DDBJ databases">
        <title>Paenibacillus species isolates.</title>
        <authorList>
            <person name="Beno S.M."/>
        </authorList>
    </citation>
    <scope>NUCLEOTIDE SEQUENCE [LARGE SCALE GENOMIC DNA]</scope>
    <source>
        <strain evidence="3 4">FSL H7-0433</strain>
    </source>
</reference>
<dbReference type="RefSeq" id="WP_076218501.1">
    <property type="nucleotide sequence ID" value="NZ_MPVP01000042.1"/>
</dbReference>
<sequence length="129" mass="14879">MIDSSKYDDDVYSFIRLIGERIKSIRRSRGLTQEELAERAGIKSSYVTGIETGKRNSSLKTISKLLTALEVEPWELFNFSEIESEELHEKRTNVELIKALLLSRELHEIKLIQKVARQVFDTIDHSNGK</sequence>
<dbReference type="PANTHER" id="PTHR46797:SF24">
    <property type="entry name" value="DNA-BINDING PHAGE PROTEIN"/>
    <property type="match status" value="1"/>
</dbReference>
<dbReference type="CDD" id="cd00093">
    <property type="entry name" value="HTH_XRE"/>
    <property type="match status" value="1"/>
</dbReference>
<dbReference type="PROSITE" id="PS50943">
    <property type="entry name" value="HTH_CROC1"/>
    <property type="match status" value="1"/>
</dbReference>
<dbReference type="Proteomes" id="UP000187158">
    <property type="component" value="Unassembled WGS sequence"/>
</dbReference>
<keyword evidence="4" id="KW-1185">Reference proteome</keyword>
<dbReference type="InterPro" id="IPR050807">
    <property type="entry name" value="TransReg_Diox_bact_type"/>
</dbReference>
<dbReference type="EMBL" id="MPVP01000042">
    <property type="protein sequence ID" value="OMD35126.1"/>
    <property type="molecule type" value="Genomic_DNA"/>
</dbReference>
<evidence type="ECO:0000259" key="2">
    <source>
        <dbReference type="PROSITE" id="PS50943"/>
    </source>
</evidence>
<accession>A0ABX3GSY2</accession>
<organism evidence="3 4">
    <name type="scientific">Paenibacillus odorifer</name>
    <dbReference type="NCBI Taxonomy" id="189426"/>
    <lineage>
        <taxon>Bacteria</taxon>
        <taxon>Bacillati</taxon>
        <taxon>Bacillota</taxon>
        <taxon>Bacilli</taxon>
        <taxon>Bacillales</taxon>
        <taxon>Paenibacillaceae</taxon>
        <taxon>Paenibacillus</taxon>
    </lineage>
</organism>
<gene>
    <name evidence="3" type="ORF">BSO21_09600</name>
</gene>
<dbReference type="InterPro" id="IPR001387">
    <property type="entry name" value="Cro/C1-type_HTH"/>
</dbReference>